<name>A0A7Z2GIE9_9BURK</name>
<proteinExistence type="predicted"/>
<reference evidence="1 2" key="1">
    <citation type="submission" date="2019-12" db="EMBL/GenBank/DDBJ databases">
        <title>Paraburkholderia acidiphila 7Q-K02 sp. nov and Paraburkholderia acidisoli DHF22 sp. nov., two strains isolated from forest soil.</title>
        <authorList>
            <person name="Gao Z."/>
            <person name="Qiu L."/>
        </authorList>
    </citation>
    <scope>NUCLEOTIDE SEQUENCE [LARGE SCALE GENOMIC DNA]</scope>
    <source>
        <strain evidence="1 2">DHF22</strain>
    </source>
</reference>
<dbReference type="EMBL" id="CP046913">
    <property type="protein sequence ID" value="QGZ62372.1"/>
    <property type="molecule type" value="Genomic_DNA"/>
</dbReference>
<organism evidence="1 2">
    <name type="scientific">Paraburkholderia acidisoli</name>
    <dbReference type="NCBI Taxonomy" id="2571748"/>
    <lineage>
        <taxon>Bacteria</taxon>
        <taxon>Pseudomonadati</taxon>
        <taxon>Pseudomonadota</taxon>
        <taxon>Betaproteobacteria</taxon>
        <taxon>Burkholderiales</taxon>
        <taxon>Burkholderiaceae</taxon>
        <taxon>Paraburkholderia</taxon>
    </lineage>
</organism>
<keyword evidence="2" id="KW-1185">Reference proteome</keyword>
<dbReference type="AlphaFoldDB" id="A0A7Z2GIE9"/>
<evidence type="ECO:0000313" key="1">
    <source>
        <dbReference type="EMBL" id="QGZ62372.1"/>
    </source>
</evidence>
<dbReference type="KEGG" id="pacs:FAZ98_11890"/>
<dbReference type="OrthoDB" id="9112665at2"/>
<dbReference type="Proteomes" id="UP000433577">
    <property type="component" value="Chromosome 1"/>
</dbReference>
<evidence type="ECO:0000313" key="2">
    <source>
        <dbReference type="Proteomes" id="UP000433577"/>
    </source>
</evidence>
<protein>
    <submittedName>
        <fullName evidence="1">Uncharacterized protein</fullName>
    </submittedName>
</protein>
<accession>A0A7Z2GIE9</accession>
<gene>
    <name evidence="1" type="ORF">FAZ98_11890</name>
</gene>
<sequence>MTARAQRPSGWARGRFFARRRDAFRARRANRTRSARQACDRSLQTSGQRVREGRYLFIIKAILKDSKVVVCWIVRGFARTSASSS</sequence>